<proteinExistence type="predicted"/>
<dbReference type="EMBL" id="CP000627">
    <property type="protein sequence ID" value="ABQ20505.1"/>
    <property type="molecule type" value="Genomic_DNA"/>
</dbReference>
<gene>
    <name evidence="1" type="ordered locus">VC0395_A0655</name>
    <name evidence="2" type="ordered locus">VC0395_A0782</name>
</gene>
<evidence type="ECO:0000313" key="2">
    <source>
        <dbReference type="EMBL" id="ABQ20505.1"/>
    </source>
</evidence>
<evidence type="ECO:0000313" key="1">
    <source>
        <dbReference type="EMBL" id="ABQ20090.1"/>
    </source>
</evidence>
<dbReference type="RefSeq" id="WP_001096736.1">
    <property type="nucleotide sequence ID" value="NC_009457.1"/>
</dbReference>
<dbReference type="KEGG" id="vcr:VC395_1152"/>
<dbReference type="EMBL" id="CP000627">
    <property type="protein sequence ID" value="ABQ20090.1"/>
    <property type="molecule type" value="Genomic_DNA"/>
</dbReference>
<dbReference type="KEGG" id="vco:VC0395_A0782"/>
<dbReference type="AlphaFoldDB" id="A0A0H3AJZ4"/>
<name>A0A0H3AJZ4_VIBC3</name>
<reference evidence="2 3" key="1">
    <citation type="submission" date="2007-03" db="EMBL/GenBank/DDBJ databases">
        <authorList>
            <person name="Heidelberg J."/>
        </authorList>
    </citation>
    <scope>NUCLEOTIDE SEQUENCE [LARGE SCALE GENOMIC DNA]</scope>
    <source>
        <strain evidence="3">ATCC 39541 / Classical Ogawa 395 / O395</strain>
        <strain evidence="2">O395</strain>
    </source>
</reference>
<dbReference type="Proteomes" id="UP000000249">
    <property type="component" value="Chromosome 1"/>
</dbReference>
<dbReference type="PATRIC" id="fig|345073.21.peg.1119"/>
<sequence>MAKLTLTFKQEEDPHGEPSVLVQWQIENCEDETMGLLAEAVKDKLYQDLKHVFDKANGVQNAIH</sequence>
<accession>A0A0H3AJZ4</accession>
<dbReference type="KEGG" id="vco:VC0395_A0655"/>
<organism evidence="2">
    <name type="scientific">Vibrio cholerae serotype O1 (strain ATCC 39541 / Classical Ogawa 395 / O395)</name>
    <dbReference type="NCBI Taxonomy" id="345073"/>
    <lineage>
        <taxon>Bacteria</taxon>
        <taxon>Pseudomonadati</taxon>
        <taxon>Pseudomonadota</taxon>
        <taxon>Gammaproteobacteria</taxon>
        <taxon>Vibrionales</taxon>
        <taxon>Vibrionaceae</taxon>
        <taxon>Vibrio</taxon>
    </lineage>
</organism>
<protein>
    <submittedName>
        <fullName evidence="2">Uncharacterized protein</fullName>
    </submittedName>
</protein>
<evidence type="ECO:0000313" key="3">
    <source>
        <dbReference type="Proteomes" id="UP000000249"/>
    </source>
</evidence>
<dbReference type="KEGG" id="vcr:VC395_1279"/>